<evidence type="ECO:0000313" key="4">
    <source>
        <dbReference type="EMBL" id="MFK4754183.1"/>
    </source>
</evidence>
<evidence type="ECO:0000256" key="2">
    <source>
        <dbReference type="PROSITE-ProRule" id="PRU00335"/>
    </source>
</evidence>
<dbReference type="RefSeq" id="WP_416207120.1">
    <property type="nucleotide sequence ID" value="NZ_JBBKTX010000025.1"/>
</dbReference>
<organism evidence="4 5">
    <name type="scientific">Oceanobacter antarcticus</name>
    <dbReference type="NCBI Taxonomy" id="3133425"/>
    <lineage>
        <taxon>Bacteria</taxon>
        <taxon>Pseudomonadati</taxon>
        <taxon>Pseudomonadota</taxon>
        <taxon>Gammaproteobacteria</taxon>
        <taxon>Oceanospirillales</taxon>
        <taxon>Oceanospirillaceae</taxon>
        <taxon>Oceanobacter</taxon>
    </lineage>
</organism>
<dbReference type="SUPFAM" id="SSF46689">
    <property type="entry name" value="Homeodomain-like"/>
    <property type="match status" value="1"/>
</dbReference>
<evidence type="ECO:0000256" key="1">
    <source>
        <dbReference type="ARBA" id="ARBA00023125"/>
    </source>
</evidence>
<protein>
    <submittedName>
        <fullName evidence="4">TetR/AcrR family transcriptional regulator</fullName>
    </submittedName>
</protein>
<comment type="caution">
    <text evidence="4">The sequence shown here is derived from an EMBL/GenBank/DDBJ whole genome shotgun (WGS) entry which is preliminary data.</text>
</comment>
<feature type="DNA-binding region" description="H-T-H motif" evidence="2">
    <location>
        <begin position="29"/>
        <end position="48"/>
    </location>
</feature>
<name>A0ABW8NMG9_9GAMM</name>
<dbReference type="Pfam" id="PF00440">
    <property type="entry name" value="TetR_N"/>
    <property type="match status" value="1"/>
</dbReference>
<gene>
    <name evidence="4" type="ORF">WG929_17355</name>
</gene>
<dbReference type="Gene3D" id="1.10.357.10">
    <property type="entry name" value="Tetracycline Repressor, domain 2"/>
    <property type="match status" value="1"/>
</dbReference>
<dbReference type="PANTHER" id="PTHR43479">
    <property type="entry name" value="ACREF/ENVCD OPERON REPRESSOR-RELATED"/>
    <property type="match status" value="1"/>
</dbReference>
<accession>A0ABW8NMG9</accession>
<dbReference type="InterPro" id="IPR050624">
    <property type="entry name" value="HTH-type_Tx_Regulator"/>
</dbReference>
<dbReference type="Proteomes" id="UP001620597">
    <property type="component" value="Unassembled WGS sequence"/>
</dbReference>
<reference evidence="4 5" key="1">
    <citation type="submission" date="2024-03" db="EMBL/GenBank/DDBJ databases">
        <title>High-quality draft genome sequence of Oceanobacter sp. wDCs-4.</title>
        <authorList>
            <person name="Dong C."/>
        </authorList>
    </citation>
    <scope>NUCLEOTIDE SEQUENCE [LARGE SCALE GENOMIC DNA]</scope>
    <source>
        <strain evidence="5">wDCs-4</strain>
    </source>
</reference>
<dbReference type="InterPro" id="IPR001647">
    <property type="entry name" value="HTH_TetR"/>
</dbReference>
<keyword evidence="1 2" id="KW-0238">DNA-binding</keyword>
<evidence type="ECO:0000259" key="3">
    <source>
        <dbReference type="PROSITE" id="PS50977"/>
    </source>
</evidence>
<dbReference type="InterPro" id="IPR009057">
    <property type="entry name" value="Homeodomain-like_sf"/>
</dbReference>
<keyword evidence="5" id="KW-1185">Reference proteome</keyword>
<feature type="domain" description="HTH tetR-type" evidence="3">
    <location>
        <begin position="6"/>
        <end position="66"/>
    </location>
</feature>
<dbReference type="PANTHER" id="PTHR43479:SF11">
    <property type="entry name" value="ACREF_ENVCD OPERON REPRESSOR-RELATED"/>
    <property type="match status" value="1"/>
</dbReference>
<sequence length="191" mass="21866">MDVRREKSREKLRHALAELLRDQSLEQISIEQITDKAGVTRPTFYSNYQSRQDIIIEHVEHWLARRETLFQAFLEDQQTPEPDRLVAFIEHLLNTLSPDDTLLQLALSGRAGEQALQRVTNQNTDFFRRRASRSFNEPPTEDDILLISTFYGSATIGIISGVISGKITQQPADLARQLAAMIYNGIGHRLY</sequence>
<evidence type="ECO:0000313" key="5">
    <source>
        <dbReference type="Proteomes" id="UP001620597"/>
    </source>
</evidence>
<dbReference type="EMBL" id="JBBKTX010000025">
    <property type="protein sequence ID" value="MFK4754183.1"/>
    <property type="molecule type" value="Genomic_DNA"/>
</dbReference>
<dbReference type="PROSITE" id="PS50977">
    <property type="entry name" value="HTH_TETR_2"/>
    <property type="match status" value="1"/>
</dbReference>
<proteinExistence type="predicted"/>